<dbReference type="PANTHER" id="PTHR31736">
    <property type="match status" value="1"/>
</dbReference>
<feature type="chain" id="PRO_5002169639" description="galacturonan 1,4-alpha-galacturonidase" evidence="18">
    <location>
        <begin position="20"/>
        <end position="428"/>
    </location>
</feature>
<dbReference type="GO" id="GO:0071555">
    <property type="term" value="P:cell wall organization"/>
    <property type="evidence" value="ECO:0007669"/>
    <property type="project" value="UniProtKB-KW"/>
</dbReference>
<keyword evidence="4 18" id="KW-0732">Signal</keyword>
<reference evidence="19 20" key="1">
    <citation type="journal article" date="2014" name="PLoS Genet.">
        <title>Analysis of the Phlebiopsis gigantea genome, transcriptome and secretome provides insight into its pioneer colonization strategies of wood.</title>
        <authorList>
            <person name="Hori C."/>
            <person name="Ishida T."/>
            <person name="Igarashi K."/>
            <person name="Samejima M."/>
            <person name="Suzuki H."/>
            <person name="Master E."/>
            <person name="Ferreira P."/>
            <person name="Ruiz-Duenas F.J."/>
            <person name="Held B."/>
            <person name="Canessa P."/>
            <person name="Larrondo L.F."/>
            <person name="Schmoll M."/>
            <person name="Druzhinina I.S."/>
            <person name="Kubicek C.P."/>
            <person name="Gaskell J.A."/>
            <person name="Kersten P."/>
            <person name="St John F."/>
            <person name="Glasner J."/>
            <person name="Sabat G."/>
            <person name="Splinter BonDurant S."/>
            <person name="Syed K."/>
            <person name="Yadav J."/>
            <person name="Mgbeahuruike A.C."/>
            <person name="Kovalchuk A."/>
            <person name="Asiegbu F.O."/>
            <person name="Lackner G."/>
            <person name="Hoffmeister D."/>
            <person name="Rencoret J."/>
            <person name="Gutierrez A."/>
            <person name="Sun H."/>
            <person name="Lindquist E."/>
            <person name="Barry K."/>
            <person name="Riley R."/>
            <person name="Grigoriev I.V."/>
            <person name="Henrissat B."/>
            <person name="Kues U."/>
            <person name="Berka R.M."/>
            <person name="Martinez A.T."/>
            <person name="Covert S.F."/>
            <person name="Blanchette R.A."/>
            <person name="Cullen D."/>
        </authorList>
    </citation>
    <scope>NUCLEOTIDE SEQUENCE [LARGE SCALE GENOMIC DNA]</scope>
    <source>
        <strain evidence="19 20">11061_1 CR5-6</strain>
    </source>
</reference>
<feature type="signal peptide" evidence="18">
    <location>
        <begin position="1"/>
        <end position="19"/>
    </location>
</feature>
<evidence type="ECO:0000256" key="15">
    <source>
        <dbReference type="ARBA" id="ARBA00048766"/>
    </source>
</evidence>
<dbReference type="HOGENOM" id="CLU_016031_1_0_1"/>
<comment type="similarity">
    <text evidence="2 17">Belongs to the glycosyl hydrolase 28 family.</text>
</comment>
<dbReference type="SUPFAM" id="SSF51126">
    <property type="entry name" value="Pectin lyase-like"/>
    <property type="match status" value="1"/>
</dbReference>
<evidence type="ECO:0000313" key="20">
    <source>
        <dbReference type="Proteomes" id="UP000053257"/>
    </source>
</evidence>
<evidence type="ECO:0000256" key="18">
    <source>
        <dbReference type="SAM" id="SignalP"/>
    </source>
</evidence>
<dbReference type="EMBL" id="KN840500">
    <property type="protein sequence ID" value="KIP07316.1"/>
    <property type="molecule type" value="Genomic_DNA"/>
</dbReference>
<evidence type="ECO:0000256" key="7">
    <source>
        <dbReference type="ARBA" id="ARBA00023157"/>
    </source>
</evidence>
<evidence type="ECO:0000256" key="17">
    <source>
        <dbReference type="RuleBase" id="RU361169"/>
    </source>
</evidence>
<evidence type="ECO:0000256" key="8">
    <source>
        <dbReference type="ARBA" id="ARBA00023180"/>
    </source>
</evidence>
<dbReference type="GO" id="GO:0004650">
    <property type="term" value="F:polygalacturonase activity"/>
    <property type="evidence" value="ECO:0007669"/>
    <property type="project" value="InterPro"/>
</dbReference>
<evidence type="ECO:0000256" key="9">
    <source>
        <dbReference type="ARBA" id="ARBA00023277"/>
    </source>
</evidence>
<dbReference type="AlphaFoldDB" id="A0A0C3RYQ7"/>
<dbReference type="SMART" id="SM00710">
    <property type="entry name" value="PbH1"/>
    <property type="match status" value="6"/>
</dbReference>
<evidence type="ECO:0000256" key="3">
    <source>
        <dbReference type="ARBA" id="ARBA00022525"/>
    </source>
</evidence>
<evidence type="ECO:0000256" key="12">
    <source>
        <dbReference type="ARBA" id="ARBA00023326"/>
    </source>
</evidence>
<protein>
    <recommendedName>
        <fullName evidence="14">galacturonan 1,4-alpha-galacturonidase</fullName>
        <ecNumber evidence="14">3.2.1.67</ecNumber>
    </recommendedName>
</protein>
<evidence type="ECO:0000256" key="11">
    <source>
        <dbReference type="ARBA" id="ARBA00023316"/>
    </source>
</evidence>
<keyword evidence="10 17" id="KW-0326">Glycosidase</keyword>
<dbReference type="STRING" id="745531.A0A0C3RYQ7"/>
<feature type="active site" evidence="16">
    <location>
        <position position="265"/>
    </location>
</feature>
<accession>A0A0C3RYQ7</accession>
<sequence>MTRALTLLSVSFFAALASARLDCKVPHLGGGQDDGPAINAAFKRCAKNGKVVLDKYYSVDSLLFTTGLDDVEIELSGTVQYTPDIAKWSPQSYYLTYQNATTFWFLSGNNIHLYGGGTIDGNGQVWWDTLRTSGSTGTAGGSSTTFARPVPLTVGNATNVVIENIFEIGSPFWNNFVYQSSNVTYNNITINAVSYSSSPTANSGTMAPLPKFSVAEIYILDGWDIYRSDGVTITNSWINNDDDCVSFKPNSTNIIVSNLWCNGSHGVSVGSLGQYAGETDIVANVTVHNVSMNNAQNGARIKVFGGNPSPTSTAGGGTGFVKNVTFSDYKVTNVDNPVIIDQCYDTAADVCAQYPSTLSISDVHFINITGTSSGKEGDVVVDIECSAECVDITATGTSITSPKGASVYVCANIESEDQLDFNCTSPSS</sequence>
<dbReference type="InterPro" id="IPR006626">
    <property type="entry name" value="PbH1"/>
</dbReference>
<keyword evidence="8" id="KW-0325">Glycoprotein</keyword>
<dbReference type="InterPro" id="IPR011050">
    <property type="entry name" value="Pectin_lyase_fold/virulence"/>
</dbReference>
<keyword evidence="3" id="KW-0964">Secreted</keyword>
<keyword evidence="11" id="KW-0961">Cell wall biogenesis/degradation</keyword>
<organism evidence="19 20">
    <name type="scientific">Phlebiopsis gigantea (strain 11061_1 CR5-6)</name>
    <name type="common">White-rot fungus</name>
    <name type="synonym">Peniophora gigantea</name>
    <dbReference type="NCBI Taxonomy" id="745531"/>
    <lineage>
        <taxon>Eukaryota</taxon>
        <taxon>Fungi</taxon>
        <taxon>Dikarya</taxon>
        <taxon>Basidiomycota</taxon>
        <taxon>Agaricomycotina</taxon>
        <taxon>Agaricomycetes</taxon>
        <taxon>Polyporales</taxon>
        <taxon>Phanerochaetaceae</taxon>
        <taxon>Phlebiopsis</taxon>
    </lineage>
</organism>
<gene>
    <name evidence="19" type="ORF">PHLGIDRAFT_105922</name>
</gene>
<comment type="subcellular location">
    <subcellularLocation>
        <location evidence="1">Secreted</location>
    </subcellularLocation>
</comment>
<dbReference type="InterPro" id="IPR012334">
    <property type="entry name" value="Pectin_lyas_fold"/>
</dbReference>
<dbReference type="PROSITE" id="PS00502">
    <property type="entry name" value="POLYGALACTURONASE"/>
    <property type="match status" value="1"/>
</dbReference>
<evidence type="ECO:0000313" key="19">
    <source>
        <dbReference type="EMBL" id="KIP07316.1"/>
    </source>
</evidence>
<dbReference type="GO" id="GO:0045490">
    <property type="term" value="P:pectin catabolic process"/>
    <property type="evidence" value="ECO:0007669"/>
    <property type="project" value="UniProtKB-ARBA"/>
</dbReference>
<keyword evidence="6 17" id="KW-0378">Hydrolase</keyword>
<evidence type="ECO:0000256" key="2">
    <source>
        <dbReference type="ARBA" id="ARBA00008834"/>
    </source>
</evidence>
<dbReference type="Gene3D" id="2.160.20.10">
    <property type="entry name" value="Single-stranded right-handed beta-helix, Pectin lyase-like"/>
    <property type="match status" value="1"/>
</dbReference>
<keyword evidence="7" id="KW-1015">Disulfide bond</keyword>
<evidence type="ECO:0000256" key="14">
    <source>
        <dbReference type="ARBA" id="ARBA00038933"/>
    </source>
</evidence>
<dbReference type="PANTHER" id="PTHR31736:SF12">
    <property type="entry name" value="EXO-POLYGALACTURONASE, PUTATIVE-RELATED"/>
    <property type="match status" value="1"/>
</dbReference>
<evidence type="ECO:0000256" key="10">
    <source>
        <dbReference type="ARBA" id="ARBA00023295"/>
    </source>
</evidence>
<evidence type="ECO:0000256" key="13">
    <source>
        <dbReference type="ARBA" id="ARBA00037312"/>
    </source>
</evidence>
<dbReference type="GO" id="GO:0005576">
    <property type="term" value="C:extracellular region"/>
    <property type="evidence" value="ECO:0007669"/>
    <property type="project" value="UniProtKB-SubCell"/>
</dbReference>
<keyword evidence="5" id="KW-0677">Repeat</keyword>
<evidence type="ECO:0000256" key="16">
    <source>
        <dbReference type="PROSITE-ProRule" id="PRU10052"/>
    </source>
</evidence>
<proteinExistence type="inferred from homology"/>
<dbReference type="GO" id="GO:0047911">
    <property type="term" value="F:galacturan 1,4-alpha-galacturonidase activity"/>
    <property type="evidence" value="ECO:0007669"/>
    <property type="project" value="UniProtKB-EC"/>
</dbReference>
<evidence type="ECO:0000256" key="4">
    <source>
        <dbReference type="ARBA" id="ARBA00022729"/>
    </source>
</evidence>
<evidence type="ECO:0000256" key="6">
    <source>
        <dbReference type="ARBA" id="ARBA00022801"/>
    </source>
</evidence>
<dbReference type="Pfam" id="PF00295">
    <property type="entry name" value="Glyco_hydro_28"/>
    <property type="match status" value="1"/>
</dbReference>
<dbReference type="Proteomes" id="UP000053257">
    <property type="component" value="Unassembled WGS sequence"/>
</dbReference>
<comment type="function">
    <text evidence="13">Specific in hydrolyzing the terminal glycosidic bond of polygalacturonic acid and oligogalacturonates.</text>
</comment>
<keyword evidence="20" id="KW-1185">Reference proteome</keyword>
<dbReference type="EC" id="3.2.1.67" evidence="14"/>
<keyword evidence="12" id="KW-0624">Polysaccharide degradation</keyword>
<comment type="catalytic activity">
    <reaction evidence="15">
        <text>[(1-&gt;4)-alpha-D-galacturonosyl](n) + H2O = alpha-D-galacturonate + [(1-&gt;4)-alpha-D-galacturonosyl](n-1)</text>
        <dbReference type="Rhea" id="RHEA:14117"/>
        <dbReference type="Rhea" id="RHEA-COMP:14570"/>
        <dbReference type="Rhea" id="RHEA-COMP:14572"/>
        <dbReference type="ChEBI" id="CHEBI:15377"/>
        <dbReference type="ChEBI" id="CHEBI:58658"/>
        <dbReference type="ChEBI" id="CHEBI:140523"/>
        <dbReference type="EC" id="3.2.1.67"/>
    </reaction>
</comment>
<name>A0A0C3RYQ7_PHLG1</name>
<dbReference type="InterPro" id="IPR000743">
    <property type="entry name" value="Glyco_hydro_28"/>
</dbReference>
<dbReference type="OrthoDB" id="187139at2759"/>
<evidence type="ECO:0000256" key="5">
    <source>
        <dbReference type="ARBA" id="ARBA00022737"/>
    </source>
</evidence>
<keyword evidence="9" id="KW-0119">Carbohydrate metabolism</keyword>
<evidence type="ECO:0000256" key="1">
    <source>
        <dbReference type="ARBA" id="ARBA00004613"/>
    </source>
</evidence>